<dbReference type="Ensembl" id="ENSPRET00000024718.1">
    <property type="protein sequence ID" value="ENSPREP00000024471.1"/>
    <property type="gene ID" value="ENSPREG00000016532.1"/>
</dbReference>
<dbReference type="Pfam" id="PF13176">
    <property type="entry name" value="TPR_7"/>
    <property type="match status" value="2"/>
</dbReference>
<protein>
    <recommendedName>
        <fullName evidence="4">Tetratricopeptide repeat domain 28</fullName>
    </recommendedName>
</protein>
<dbReference type="AlphaFoldDB" id="A0A3P9PRJ6"/>
<dbReference type="PANTHER" id="PTHR10098">
    <property type="entry name" value="RAPSYN-RELATED"/>
    <property type="match status" value="1"/>
</dbReference>
<dbReference type="PROSITE" id="PS50005">
    <property type="entry name" value="TPR"/>
    <property type="match status" value="1"/>
</dbReference>
<reference evidence="3" key="1">
    <citation type="submission" date="2013-11" db="EMBL/GenBank/DDBJ databases">
        <title>The genomic landscape of the Guanapo guppy.</title>
        <authorList>
            <person name="Kuenstner A."/>
            <person name="Dreyer C."/>
        </authorList>
    </citation>
    <scope>NUCLEOTIDE SEQUENCE</scope>
    <source>
        <strain evidence="3">Guanapo</strain>
    </source>
</reference>
<proteinExistence type="predicted"/>
<dbReference type="SUPFAM" id="SSF48452">
    <property type="entry name" value="TPR-like"/>
    <property type="match status" value="1"/>
</dbReference>
<organism evidence="2 3">
    <name type="scientific">Poecilia reticulata</name>
    <name type="common">Guppy</name>
    <name type="synonym">Acanthophacelus reticulatus</name>
    <dbReference type="NCBI Taxonomy" id="8081"/>
    <lineage>
        <taxon>Eukaryota</taxon>
        <taxon>Metazoa</taxon>
        <taxon>Chordata</taxon>
        <taxon>Craniata</taxon>
        <taxon>Vertebrata</taxon>
        <taxon>Euteleostomi</taxon>
        <taxon>Actinopterygii</taxon>
        <taxon>Neopterygii</taxon>
        <taxon>Teleostei</taxon>
        <taxon>Neoteleostei</taxon>
        <taxon>Acanthomorphata</taxon>
        <taxon>Ovalentaria</taxon>
        <taxon>Atherinomorphae</taxon>
        <taxon>Cyprinodontiformes</taxon>
        <taxon>Poeciliidae</taxon>
        <taxon>Poeciliinae</taxon>
        <taxon>Poecilia</taxon>
    </lineage>
</organism>
<dbReference type="GeneTree" id="ENSGT00940000156428"/>
<name>A0A3P9PRJ6_POERE</name>
<reference evidence="2" key="2">
    <citation type="submission" date="2025-08" db="UniProtKB">
        <authorList>
            <consortium name="Ensembl"/>
        </authorList>
    </citation>
    <scope>IDENTIFICATION</scope>
    <source>
        <strain evidence="2">Guanapo</strain>
    </source>
</reference>
<sequence>MVLTRLEILEQRSLSKQQKESIYFRFVVLFSRRLLLELVSVIGQELLTHGYHGASVVVLEAGLKIGTCSLKLRGSVFSALSSAYWNLGDVERSMAHMQQDLEVTKTLGTEEEARAYSNLGSAYHSQRDFDKAISYHTKVLELAREQSDRTIEMRAYAGLGHAARCMQVGRKPFEDAHRRLSFLNYTLMNVIFNLHKAHLLLAQELGDYAAQGRAYGNMGNAHHALGVYDQAVYYEQDLALAKDLQDKLAQAKAYCNLGLAHKALGEYRRAEECQRYLLSLAQALDNTQVTQLTLCSLTHRGAAGFQAAVDVNRRCCVSVGQQAVFRAYGNLGDVFVCRGDPPGALKFYQQQLAVAQKAADQKMEADAYAALGSVHSKNISKLSAFFSFLLFSLWVQVLGQSPAGTGVLREAVGGGPRAGRRGWGEGAGLRGAGHPAQPAGELRAGPVLSGAPAQHRSLSRGKVHTARLPIWQEIVFVKNVYRRQ</sequence>
<keyword evidence="1" id="KW-0802">TPR repeat</keyword>
<dbReference type="Gene3D" id="1.25.40.10">
    <property type="entry name" value="Tetratricopeptide repeat domain"/>
    <property type="match status" value="2"/>
</dbReference>
<dbReference type="Pfam" id="PF13424">
    <property type="entry name" value="TPR_12"/>
    <property type="match status" value="1"/>
</dbReference>
<dbReference type="Pfam" id="PF13181">
    <property type="entry name" value="TPR_8"/>
    <property type="match status" value="1"/>
</dbReference>
<reference evidence="2" key="3">
    <citation type="submission" date="2025-09" db="UniProtKB">
        <authorList>
            <consortium name="Ensembl"/>
        </authorList>
    </citation>
    <scope>IDENTIFICATION</scope>
    <source>
        <strain evidence="2">Guanapo</strain>
    </source>
</reference>
<dbReference type="Proteomes" id="UP000242638">
    <property type="component" value="Unassembled WGS sequence"/>
</dbReference>
<evidence type="ECO:0000313" key="3">
    <source>
        <dbReference type="Proteomes" id="UP000242638"/>
    </source>
</evidence>
<dbReference type="PROSITE" id="PS50293">
    <property type="entry name" value="TPR_REGION"/>
    <property type="match status" value="1"/>
</dbReference>
<evidence type="ECO:0000256" key="1">
    <source>
        <dbReference type="PROSITE-ProRule" id="PRU00339"/>
    </source>
</evidence>
<dbReference type="STRING" id="8081.ENSPREP00000024471"/>
<dbReference type="InterPro" id="IPR011990">
    <property type="entry name" value="TPR-like_helical_dom_sf"/>
</dbReference>
<dbReference type="PANTHER" id="PTHR10098:SF108">
    <property type="entry name" value="TETRATRICOPEPTIDE REPEAT PROTEIN 28"/>
    <property type="match status" value="1"/>
</dbReference>
<dbReference type="SMART" id="SM00028">
    <property type="entry name" value="TPR"/>
    <property type="match status" value="4"/>
</dbReference>
<accession>A0A3P9PRJ6</accession>
<evidence type="ECO:0000313" key="2">
    <source>
        <dbReference type="Ensembl" id="ENSPREP00000024471.1"/>
    </source>
</evidence>
<dbReference type="InterPro" id="IPR019734">
    <property type="entry name" value="TPR_rpt"/>
</dbReference>
<feature type="repeat" description="TPR" evidence="1">
    <location>
        <begin position="113"/>
        <end position="146"/>
    </location>
</feature>
<keyword evidence="3" id="KW-1185">Reference proteome</keyword>
<evidence type="ECO:0008006" key="4">
    <source>
        <dbReference type="Google" id="ProtNLM"/>
    </source>
</evidence>